<evidence type="ECO:0000256" key="6">
    <source>
        <dbReference type="ARBA" id="ARBA00022679"/>
    </source>
</evidence>
<dbReference type="AlphaFoldDB" id="A0AAF1ARF1"/>
<keyword evidence="15" id="KW-1185">Reference proteome</keyword>
<dbReference type="InterPro" id="IPR014729">
    <property type="entry name" value="Rossmann-like_a/b/a_fold"/>
</dbReference>
<evidence type="ECO:0000256" key="2">
    <source>
        <dbReference type="ARBA" id="ARBA00003861"/>
    </source>
</evidence>
<dbReference type="PROSITE" id="PS50011">
    <property type="entry name" value="PROTEIN_KINASE_DOM"/>
    <property type="match status" value="1"/>
</dbReference>
<feature type="domain" description="Protein kinase" evidence="12">
    <location>
        <begin position="422"/>
        <end position="684"/>
    </location>
</feature>
<dbReference type="InterPro" id="IPR000719">
    <property type="entry name" value="Prot_kinase_dom"/>
</dbReference>
<dbReference type="Proteomes" id="UP000077755">
    <property type="component" value="Chromosome 3"/>
</dbReference>
<evidence type="ECO:0000259" key="13">
    <source>
        <dbReference type="PROSITE" id="PS51698"/>
    </source>
</evidence>
<dbReference type="InterPro" id="IPR017441">
    <property type="entry name" value="Protein_kinase_ATP_BS"/>
</dbReference>
<keyword evidence="10 11" id="KW-0067">ATP-binding</keyword>
<dbReference type="InterPro" id="IPR001245">
    <property type="entry name" value="Ser-Thr/Tyr_kinase_cat_dom"/>
</dbReference>
<evidence type="ECO:0000256" key="9">
    <source>
        <dbReference type="ARBA" id="ARBA00022786"/>
    </source>
</evidence>
<feature type="domain" description="U-box" evidence="13">
    <location>
        <begin position="703"/>
        <end position="776"/>
    </location>
</feature>
<evidence type="ECO:0000313" key="15">
    <source>
        <dbReference type="Proteomes" id="UP000077755"/>
    </source>
</evidence>
<dbReference type="InterPro" id="IPR008271">
    <property type="entry name" value="Ser/Thr_kinase_AS"/>
</dbReference>
<dbReference type="GO" id="GO:0005524">
    <property type="term" value="F:ATP binding"/>
    <property type="evidence" value="ECO:0007669"/>
    <property type="project" value="UniProtKB-UniRule"/>
</dbReference>
<evidence type="ECO:0000256" key="3">
    <source>
        <dbReference type="ARBA" id="ARBA00004906"/>
    </source>
</evidence>
<organism evidence="14 15">
    <name type="scientific">Daucus carota subsp. sativus</name>
    <name type="common">Carrot</name>
    <dbReference type="NCBI Taxonomy" id="79200"/>
    <lineage>
        <taxon>Eukaryota</taxon>
        <taxon>Viridiplantae</taxon>
        <taxon>Streptophyta</taxon>
        <taxon>Embryophyta</taxon>
        <taxon>Tracheophyta</taxon>
        <taxon>Spermatophyta</taxon>
        <taxon>Magnoliopsida</taxon>
        <taxon>eudicotyledons</taxon>
        <taxon>Gunneridae</taxon>
        <taxon>Pentapetalae</taxon>
        <taxon>asterids</taxon>
        <taxon>campanulids</taxon>
        <taxon>Apiales</taxon>
        <taxon>Apiaceae</taxon>
        <taxon>Apioideae</taxon>
        <taxon>Scandiceae</taxon>
        <taxon>Daucinae</taxon>
        <taxon>Daucus</taxon>
        <taxon>Daucus sect. Daucus</taxon>
    </lineage>
</organism>
<name>A0AAF1ARF1_DAUCS</name>
<dbReference type="CDD" id="cd01989">
    <property type="entry name" value="USP_STK_Ubox_N"/>
    <property type="match status" value="1"/>
</dbReference>
<protein>
    <recommendedName>
        <fullName evidence="4">RING-type E3 ubiquitin transferase</fullName>
        <ecNumber evidence="4">2.3.2.27</ecNumber>
    </recommendedName>
</protein>
<reference evidence="14" key="2">
    <citation type="submission" date="2022-03" db="EMBL/GenBank/DDBJ databases">
        <title>Draft title - Genomic analysis of global carrot germplasm unveils the trajectory of domestication and the origin of high carotenoid orange carrot.</title>
        <authorList>
            <person name="Iorizzo M."/>
            <person name="Ellison S."/>
            <person name="Senalik D."/>
            <person name="Macko-Podgorni A."/>
            <person name="Grzebelus D."/>
            <person name="Bostan H."/>
            <person name="Rolling W."/>
            <person name="Curaba J."/>
            <person name="Simon P."/>
        </authorList>
    </citation>
    <scope>NUCLEOTIDE SEQUENCE</scope>
    <source>
        <tissue evidence="14">Leaf</tissue>
    </source>
</reference>
<evidence type="ECO:0000259" key="12">
    <source>
        <dbReference type="PROSITE" id="PS50011"/>
    </source>
</evidence>
<keyword evidence="5" id="KW-0723">Serine/threonine-protein kinase</keyword>
<dbReference type="InterPro" id="IPR011009">
    <property type="entry name" value="Kinase-like_dom_sf"/>
</dbReference>
<dbReference type="PANTHER" id="PTHR45647:SF65">
    <property type="entry name" value="U-BOX DOMAIN-CONTAINING PROTEIN KINASE FAMILY PROTEIN"/>
    <property type="match status" value="1"/>
</dbReference>
<evidence type="ECO:0000313" key="14">
    <source>
        <dbReference type="EMBL" id="WOG92669.1"/>
    </source>
</evidence>
<accession>A0AAF1ARF1</accession>
<evidence type="ECO:0000256" key="10">
    <source>
        <dbReference type="ARBA" id="ARBA00022840"/>
    </source>
</evidence>
<dbReference type="Gene3D" id="3.30.40.10">
    <property type="entry name" value="Zinc/RING finger domain, C3HC4 (zinc finger)"/>
    <property type="match status" value="1"/>
</dbReference>
<keyword evidence="7 11" id="KW-0547">Nucleotide-binding</keyword>
<reference evidence="14" key="1">
    <citation type="journal article" date="2016" name="Nat. Genet.">
        <title>A high-quality carrot genome assembly provides new insights into carotenoid accumulation and asterid genome evolution.</title>
        <authorList>
            <person name="Iorizzo M."/>
            <person name="Ellison S."/>
            <person name="Senalik D."/>
            <person name="Zeng P."/>
            <person name="Satapoomin P."/>
            <person name="Huang J."/>
            <person name="Bowman M."/>
            <person name="Iovene M."/>
            <person name="Sanseverino W."/>
            <person name="Cavagnaro P."/>
            <person name="Yildiz M."/>
            <person name="Macko-Podgorni A."/>
            <person name="Moranska E."/>
            <person name="Grzebelus E."/>
            <person name="Grzebelus D."/>
            <person name="Ashrafi H."/>
            <person name="Zheng Z."/>
            <person name="Cheng S."/>
            <person name="Spooner D."/>
            <person name="Van Deynze A."/>
            <person name="Simon P."/>
        </authorList>
    </citation>
    <scope>NUCLEOTIDE SEQUENCE</scope>
    <source>
        <tissue evidence="14">Leaf</tissue>
    </source>
</reference>
<feature type="binding site" evidence="11">
    <location>
        <position position="449"/>
    </location>
    <ligand>
        <name>ATP</name>
        <dbReference type="ChEBI" id="CHEBI:30616"/>
    </ligand>
</feature>
<evidence type="ECO:0000256" key="8">
    <source>
        <dbReference type="ARBA" id="ARBA00022777"/>
    </source>
</evidence>
<dbReference type="SMART" id="SM00220">
    <property type="entry name" value="S_TKc"/>
    <property type="match status" value="1"/>
</dbReference>
<dbReference type="InterPro" id="IPR051348">
    <property type="entry name" value="U-box_ubiquitin_ligases"/>
</dbReference>
<keyword evidence="6" id="KW-0808">Transferase</keyword>
<dbReference type="EC" id="2.3.2.27" evidence="4"/>
<keyword evidence="9" id="KW-0833">Ubl conjugation pathway</keyword>
<comment type="pathway">
    <text evidence="3">Protein modification; protein ubiquitination.</text>
</comment>
<dbReference type="Gene3D" id="3.30.200.20">
    <property type="entry name" value="Phosphorylase Kinase, domain 1"/>
    <property type="match status" value="1"/>
</dbReference>
<dbReference type="Gene3D" id="3.40.50.620">
    <property type="entry name" value="HUPs"/>
    <property type="match status" value="1"/>
</dbReference>
<comment type="catalytic activity">
    <reaction evidence="1">
        <text>S-ubiquitinyl-[E2 ubiquitin-conjugating enzyme]-L-cysteine + [acceptor protein]-L-lysine = [E2 ubiquitin-conjugating enzyme]-L-cysteine + N(6)-ubiquitinyl-[acceptor protein]-L-lysine.</text>
        <dbReference type="EC" id="2.3.2.27"/>
    </reaction>
</comment>
<dbReference type="GO" id="GO:0016567">
    <property type="term" value="P:protein ubiquitination"/>
    <property type="evidence" value="ECO:0007669"/>
    <property type="project" value="InterPro"/>
</dbReference>
<evidence type="ECO:0000256" key="7">
    <source>
        <dbReference type="ARBA" id="ARBA00022741"/>
    </source>
</evidence>
<proteinExistence type="predicted"/>
<comment type="function">
    <text evidence="2">Functions as an E3 ubiquitin ligase.</text>
</comment>
<dbReference type="PROSITE" id="PS00107">
    <property type="entry name" value="PROTEIN_KINASE_ATP"/>
    <property type="match status" value="1"/>
</dbReference>
<dbReference type="SMART" id="SM00504">
    <property type="entry name" value="Ubox"/>
    <property type="match status" value="1"/>
</dbReference>
<dbReference type="Pfam" id="PF04564">
    <property type="entry name" value="U-box"/>
    <property type="match status" value="1"/>
</dbReference>
<evidence type="ECO:0000256" key="4">
    <source>
        <dbReference type="ARBA" id="ARBA00012483"/>
    </source>
</evidence>
<dbReference type="PROSITE" id="PS00108">
    <property type="entry name" value="PROTEIN_KINASE_ST"/>
    <property type="match status" value="1"/>
</dbReference>
<keyword evidence="8" id="KW-0418">Kinase</keyword>
<evidence type="ECO:0000256" key="5">
    <source>
        <dbReference type="ARBA" id="ARBA00022527"/>
    </source>
</evidence>
<gene>
    <name evidence="14" type="ORF">DCAR_0311944</name>
</gene>
<evidence type="ECO:0000256" key="11">
    <source>
        <dbReference type="PROSITE-ProRule" id="PRU10141"/>
    </source>
</evidence>
<dbReference type="InterPro" id="IPR013083">
    <property type="entry name" value="Znf_RING/FYVE/PHD"/>
</dbReference>
<dbReference type="CDD" id="cd16655">
    <property type="entry name" value="RING-Ubox_WDSUB1-like"/>
    <property type="match status" value="1"/>
</dbReference>
<dbReference type="Gene3D" id="1.10.510.10">
    <property type="entry name" value="Transferase(Phosphotransferase) domain 1"/>
    <property type="match status" value="1"/>
</dbReference>
<dbReference type="EMBL" id="CP093345">
    <property type="protein sequence ID" value="WOG92669.1"/>
    <property type="molecule type" value="Genomic_DNA"/>
</dbReference>
<dbReference type="PROSITE" id="PS51698">
    <property type="entry name" value="U_BOX"/>
    <property type="match status" value="1"/>
</dbReference>
<sequence>MSFTTSTSTSPAEMTSVAVAVNGHPGGKGGKDSLRAVKWAVENLMSKAHHFVLIHVVPTITSIPSPSGPPIPIKELDANVVTMYLHEMKVKFEDIFVPYKKLCKTREMETLVLEGENPAAVLVRYISDSKITYLVLGSWTSNFMTRTIKGPGIPSTVLKDAPGTCTIYVVSRDNLITNSVNALSTSGRSSKIWLFSQNKHGSFRIKKLPSGHYSSSVESKDFDMIGASSMTAYNDPHSQSLPHGSSHNYSLVVQQGNYQTAEAGVADAHKLNQFTYISSQNVEQYFCEHGMQAEAERVRTELRNTVAMYNQACENLVHAQAKIHLISSDCLEESKRVNAALKREETFRKIAAEEKEKHLEAVKEIEIARNLLTKEGYERELAELNYLRESVEKQKIAHALFLSDKRYKRYTREEIKMATGNFSVNNLIGEGAYGKVYTCKLDHIPVAIKVLRPGADKKHEFLKEVEVLSKLRHPHMVLLLGACPEDGCLVYEFMEKGNLEDHIFRRSGRPPLPWFIRFRIAFEIACGLAFLHNSKPDPIIHCDLKPGNILLDKNFVSKIGDVGLAKLISDVVPDNITEYGDSIIAGTLFYMDPEYQRTGTIRPKSDVYAFGIITLQLLTGCRPKGLILRVEDALENGSIYEVLDKSVTDWPLPEAEELARIALQCSSLRCRDRPDLDQEVLPVLKKLVDFSDSHTEVQRFNIDAPAHYYCPILQEVMVDPYIAPDGFTYEHKAIKLWLEKHNVSPVTKLRLQQKMIHPNHTLRSAIQEWTSRVQHPQVPALKNT</sequence>
<dbReference type="SUPFAM" id="SSF52402">
    <property type="entry name" value="Adenine nucleotide alpha hydrolases-like"/>
    <property type="match status" value="1"/>
</dbReference>
<dbReference type="SUPFAM" id="SSF56112">
    <property type="entry name" value="Protein kinase-like (PK-like)"/>
    <property type="match status" value="1"/>
</dbReference>
<dbReference type="Pfam" id="PF07714">
    <property type="entry name" value="PK_Tyr_Ser-Thr"/>
    <property type="match status" value="1"/>
</dbReference>
<dbReference type="SUPFAM" id="SSF57850">
    <property type="entry name" value="RING/U-box"/>
    <property type="match status" value="1"/>
</dbReference>
<evidence type="ECO:0000256" key="1">
    <source>
        <dbReference type="ARBA" id="ARBA00000900"/>
    </source>
</evidence>
<dbReference type="GO" id="GO:0004674">
    <property type="term" value="F:protein serine/threonine kinase activity"/>
    <property type="evidence" value="ECO:0007669"/>
    <property type="project" value="UniProtKB-KW"/>
</dbReference>
<dbReference type="GO" id="GO:0061630">
    <property type="term" value="F:ubiquitin protein ligase activity"/>
    <property type="evidence" value="ECO:0007669"/>
    <property type="project" value="UniProtKB-EC"/>
</dbReference>
<dbReference type="InterPro" id="IPR003613">
    <property type="entry name" value="Ubox_domain"/>
</dbReference>
<dbReference type="PANTHER" id="PTHR45647">
    <property type="entry name" value="OS02G0152300 PROTEIN"/>
    <property type="match status" value="1"/>
</dbReference>